<dbReference type="Pfam" id="PF00005">
    <property type="entry name" value="ABC_tran"/>
    <property type="match status" value="2"/>
</dbReference>
<dbReference type="AlphaFoldDB" id="A0A521EV54"/>
<dbReference type="InterPro" id="IPR051309">
    <property type="entry name" value="ABCF_ATPase"/>
</dbReference>
<dbReference type="GO" id="GO:0016887">
    <property type="term" value="F:ATP hydrolysis activity"/>
    <property type="evidence" value="ECO:0007669"/>
    <property type="project" value="InterPro"/>
</dbReference>
<dbReference type="SUPFAM" id="SSF52540">
    <property type="entry name" value="P-loop containing nucleoside triphosphate hydrolases"/>
    <property type="match status" value="2"/>
</dbReference>
<evidence type="ECO:0000256" key="2">
    <source>
        <dbReference type="ARBA" id="ARBA00022840"/>
    </source>
</evidence>
<evidence type="ECO:0000313" key="4">
    <source>
        <dbReference type="EMBL" id="SMO86990.1"/>
    </source>
</evidence>
<dbReference type="CDD" id="cd03221">
    <property type="entry name" value="ABCF_EF-3"/>
    <property type="match status" value="2"/>
</dbReference>
<reference evidence="4 5" key="1">
    <citation type="submission" date="2017-05" db="EMBL/GenBank/DDBJ databases">
        <authorList>
            <person name="Varghese N."/>
            <person name="Submissions S."/>
        </authorList>
    </citation>
    <scope>NUCLEOTIDE SEQUENCE [LARGE SCALE GENOMIC DNA]</scope>
    <source>
        <strain evidence="4 5">DSM 45474</strain>
    </source>
</reference>
<evidence type="ECO:0000259" key="3">
    <source>
        <dbReference type="PROSITE" id="PS50893"/>
    </source>
</evidence>
<dbReference type="EMBL" id="FXTI01000010">
    <property type="protein sequence ID" value="SMO86990.1"/>
    <property type="molecule type" value="Genomic_DNA"/>
</dbReference>
<dbReference type="InterPro" id="IPR017871">
    <property type="entry name" value="ABC_transporter-like_CS"/>
</dbReference>
<sequence>MMLCAANQVAKMWGGNWIFRDVSLDIQENDRIGLVGPNGCGKSTLLKVLAGVETVDQGNVFLKKGARVGYLRQMPVQQTKKTVRQVLLTAFSNLICLKRRMEQLESEMSNPHLASNELERALSRYQSCQEEWERYGGYEIEAKVERVVRGLHLPPDILDRPFEALSGGEKTKVELGRVLLEEPELLLLDEPTNHLDLRAIEWLEEMIRAYRGAVLVVSHDRYFLDRIATSIVDLEHGESVYYPDCGYTTFLKRKEEQLLAEFHTYKEQQKKIKKMKEAIKRLRDWASRANNDKMHRRASSMEKALHRMEKMDRPRLERKTIGLAFGMDSRSGQDVFRCEEVYHEYGDTIVLDGVHFQVRFGEKVAIVGENGCGKSTLLKILLGEVEPDLGNVVQGPSVRVGYLSQQGWEGDDETTVLDAFREEVVVDEGQARQLLARFFFYGYAVFRKVKDLSGGERMRLRLAQLMHQSFNVLVLDEPTNHLDLDSREVLEEALEAFPGTVVAVSHDRYFLNKLFAPTYWLQNGQLSRFEGNYDEMKAEWKRRGIYLE</sequence>
<dbReference type="FunFam" id="3.40.50.300:FF:000011">
    <property type="entry name" value="Putative ABC transporter ATP-binding component"/>
    <property type="match status" value="1"/>
</dbReference>
<organism evidence="4 5">
    <name type="scientific">Melghirimyces algeriensis</name>
    <dbReference type="NCBI Taxonomy" id="910412"/>
    <lineage>
        <taxon>Bacteria</taxon>
        <taxon>Bacillati</taxon>
        <taxon>Bacillota</taxon>
        <taxon>Bacilli</taxon>
        <taxon>Bacillales</taxon>
        <taxon>Thermoactinomycetaceae</taxon>
        <taxon>Melghirimyces</taxon>
    </lineage>
</organism>
<keyword evidence="5" id="KW-1185">Reference proteome</keyword>
<dbReference type="Proteomes" id="UP000315636">
    <property type="component" value="Unassembled WGS sequence"/>
</dbReference>
<keyword evidence="2" id="KW-0067">ATP-binding</keyword>
<dbReference type="Pfam" id="PF12848">
    <property type="entry name" value="ABC_tran_Xtn"/>
    <property type="match status" value="1"/>
</dbReference>
<feature type="domain" description="ABC transporter" evidence="3">
    <location>
        <begin position="4"/>
        <end position="261"/>
    </location>
</feature>
<keyword evidence="1" id="KW-0547">Nucleotide-binding</keyword>
<dbReference type="InterPro" id="IPR003439">
    <property type="entry name" value="ABC_transporter-like_ATP-bd"/>
</dbReference>
<gene>
    <name evidence="4" type="ORF">SAMN06264849_110103</name>
</gene>
<dbReference type="PANTHER" id="PTHR42855:SF2">
    <property type="entry name" value="DRUG RESISTANCE ABC TRANSPORTER,ATP-BINDING PROTEIN"/>
    <property type="match status" value="1"/>
</dbReference>
<dbReference type="NCBIfam" id="NF000355">
    <property type="entry name" value="ribo_prot_ABC_F"/>
    <property type="match status" value="1"/>
</dbReference>
<dbReference type="InterPro" id="IPR027417">
    <property type="entry name" value="P-loop_NTPase"/>
</dbReference>
<dbReference type="SMART" id="SM00382">
    <property type="entry name" value="AAA"/>
    <property type="match status" value="2"/>
</dbReference>
<feature type="domain" description="ABC transporter" evidence="3">
    <location>
        <begin position="336"/>
        <end position="548"/>
    </location>
</feature>
<dbReference type="PANTHER" id="PTHR42855">
    <property type="entry name" value="ABC TRANSPORTER ATP-BINDING SUBUNIT"/>
    <property type="match status" value="1"/>
</dbReference>
<dbReference type="InterPro" id="IPR032781">
    <property type="entry name" value="ABC_tran_Xtn"/>
</dbReference>
<dbReference type="InterPro" id="IPR003593">
    <property type="entry name" value="AAA+_ATPase"/>
</dbReference>
<dbReference type="FunFam" id="3.40.50.300:FF:001807">
    <property type="entry name" value="ABC transporter ATP-binding protein"/>
    <property type="match status" value="1"/>
</dbReference>
<dbReference type="PROSITE" id="PS00211">
    <property type="entry name" value="ABC_TRANSPORTER_1"/>
    <property type="match status" value="2"/>
</dbReference>
<dbReference type="Gene3D" id="3.40.50.300">
    <property type="entry name" value="P-loop containing nucleotide triphosphate hydrolases"/>
    <property type="match status" value="2"/>
</dbReference>
<name>A0A521EV54_9BACL</name>
<evidence type="ECO:0000313" key="5">
    <source>
        <dbReference type="Proteomes" id="UP000315636"/>
    </source>
</evidence>
<protein>
    <submittedName>
        <fullName evidence="4">ATPase components of ABC transporters with duplicated ATPase domains</fullName>
    </submittedName>
</protein>
<proteinExistence type="predicted"/>
<evidence type="ECO:0000256" key="1">
    <source>
        <dbReference type="ARBA" id="ARBA00022741"/>
    </source>
</evidence>
<accession>A0A521EV54</accession>
<dbReference type="RefSeq" id="WP_246064962.1">
    <property type="nucleotide sequence ID" value="NZ_FXTI01000010.1"/>
</dbReference>
<dbReference type="PROSITE" id="PS50893">
    <property type="entry name" value="ABC_TRANSPORTER_2"/>
    <property type="match status" value="2"/>
</dbReference>
<dbReference type="GO" id="GO:0005524">
    <property type="term" value="F:ATP binding"/>
    <property type="evidence" value="ECO:0007669"/>
    <property type="project" value="UniProtKB-KW"/>
</dbReference>